<evidence type="ECO:0008006" key="4">
    <source>
        <dbReference type="Google" id="ProtNLM"/>
    </source>
</evidence>
<organism evidence="2 3">
    <name type="scientific">Tichowtungia aerotolerans</name>
    <dbReference type="NCBI Taxonomy" id="2697043"/>
    <lineage>
        <taxon>Bacteria</taxon>
        <taxon>Pseudomonadati</taxon>
        <taxon>Kiritimatiellota</taxon>
        <taxon>Tichowtungiia</taxon>
        <taxon>Tichowtungiales</taxon>
        <taxon>Tichowtungiaceae</taxon>
        <taxon>Tichowtungia</taxon>
    </lineage>
</organism>
<protein>
    <recommendedName>
        <fullName evidence="4">Squalene cyclase C-terminal domain-containing protein</fullName>
    </recommendedName>
</protein>
<proteinExistence type="predicted"/>
<dbReference type="SUPFAM" id="SSF48239">
    <property type="entry name" value="Terpenoid cyclases/Protein prenyltransferases"/>
    <property type="match status" value="1"/>
</dbReference>
<dbReference type="InterPro" id="IPR008930">
    <property type="entry name" value="Terpenoid_cyclase/PrenylTrfase"/>
</dbReference>
<feature type="transmembrane region" description="Helical" evidence="1">
    <location>
        <begin position="12"/>
        <end position="35"/>
    </location>
</feature>
<keyword evidence="1" id="KW-0812">Transmembrane</keyword>
<evidence type="ECO:0000256" key="1">
    <source>
        <dbReference type="SAM" id="Phobius"/>
    </source>
</evidence>
<dbReference type="KEGG" id="taer:GT409_05510"/>
<sequence>MTEPIRKIIDRLGGPVVSIAINALIVIVLINVVVFQTLETGREIEVQVLEAEEPPELEQELEKLDELPPDENLMQVEEPETLPDSPPDSFANDSMDLAGLAVSAVDSPLVMKGLFAGRTEAARTDRLNRFAGGYGEQVEATVMRGLEWLASRQDDAGYWGEVSRYNKTWHERDWSASLENEQRAARLTSLCLLAFLAHGDTPQSPMFGTNVRRAIEYLRDQQEPEAGLFVPMSGKKPEKGGEDLGVYAHAQATYALAEAYALTRAPALKKTVEHGLQVIIDGQLDSGAWGNWYVQDISDSSATSWQIQAMKAAAAAGIRMDGLDAAMKKAVEGVTFLYKGEGEWYYRKGPPIKTWSSGGPIMSGAMVLSLQLLGLQNDPMVLAGLRYMNDFGVTEWDEAWGNPINKSLPATYEWYYNTQAVFQRGGSRWTTWNADFAPMLINRQHPEGWWRGPEQAAGGETIYSTSLCTLALQVYYRILPTFQQVKEEAPKVTFDDDVVITIL</sequence>
<dbReference type="Gene3D" id="1.50.10.20">
    <property type="match status" value="1"/>
</dbReference>
<keyword evidence="1" id="KW-1133">Transmembrane helix</keyword>
<gene>
    <name evidence="2" type="ORF">GT409_05510</name>
</gene>
<dbReference type="CDD" id="cd00688">
    <property type="entry name" value="ISOPREN_C2_like"/>
    <property type="match status" value="1"/>
</dbReference>
<dbReference type="EMBL" id="CP047593">
    <property type="protein sequence ID" value="QHI68926.1"/>
    <property type="molecule type" value="Genomic_DNA"/>
</dbReference>
<dbReference type="RefSeq" id="WP_160627722.1">
    <property type="nucleotide sequence ID" value="NZ_CP047593.1"/>
</dbReference>
<name>A0A6P1MBI2_9BACT</name>
<keyword evidence="1" id="KW-0472">Membrane</keyword>
<dbReference type="Proteomes" id="UP000464954">
    <property type="component" value="Chromosome"/>
</dbReference>
<reference evidence="2 3" key="1">
    <citation type="submission" date="2020-01" db="EMBL/GenBank/DDBJ databases">
        <title>Ponticoccus aerotolerans gen. nov., sp. nov., an anaerobic bacterium and proposal of Ponticoccusceae fam. nov., Ponticoccusles ord. nov. and Ponticoccuse classis nov. in the phylum Kiritimatiellaeota.</title>
        <authorList>
            <person name="Zhou L.Y."/>
            <person name="Du Z.J."/>
        </authorList>
    </citation>
    <scope>NUCLEOTIDE SEQUENCE [LARGE SCALE GENOMIC DNA]</scope>
    <source>
        <strain evidence="2 3">S-5007</strain>
    </source>
</reference>
<accession>A0A6P1MBI2</accession>
<evidence type="ECO:0000313" key="3">
    <source>
        <dbReference type="Proteomes" id="UP000464954"/>
    </source>
</evidence>
<keyword evidence="3" id="KW-1185">Reference proteome</keyword>
<dbReference type="AlphaFoldDB" id="A0A6P1MBI2"/>
<evidence type="ECO:0000313" key="2">
    <source>
        <dbReference type="EMBL" id="QHI68926.1"/>
    </source>
</evidence>